<name>A0ABR2PBY5_9ROSI</name>
<proteinExistence type="predicted"/>
<accession>A0ABR2PBY5</accession>
<reference evidence="1 2" key="1">
    <citation type="journal article" date="2024" name="G3 (Bethesda)">
        <title>Genome assembly of Hibiscus sabdariffa L. provides insights into metabolisms of medicinal natural products.</title>
        <authorList>
            <person name="Kim T."/>
        </authorList>
    </citation>
    <scope>NUCLEOTIDE SEQUENCE [LARGE SCALE GENOMIC DNA]</scope>
    <source>
        <strain evidence="1">TK-2024</strain>
        <tissue evidence="1">Old leaves</tissue>
    </source>
</reference>
<sequence length="198" mass="22452">MHFLLSWRWPRWWWVCYAWCTSRIPFGAALRFSVSWGGASLVRLASSMRDHFGSPRLELGFLLPRLGFHPKSEGYSVGDLGVRWTLPWPLFASVCPNASTECFNPSSLLCTRPALSTSTWLRPSGCEPYNTHGTFVPWPRCPFRRLAARPVRALPWPAHPLVACRVSHHWAGPLWAVVLRRKPPLFGLCELPISVSSC</sequence>
<evidence type="ECO:0008006" key="3">
    <source>
        <dbReference type="Google" id="ProtNLM"/>
    </source>
</evidence>
<gene>
    <name evidence="1" type="ORF">V6N11_047342</name>
</gene>
<organism evidence="1 2">
    <name type="scientific">Hibiscus sabdariffa</name>
    <name type="common">roselle</name>
    <dbReference type="NCBI Taxonomy" id="183260"/>
    <lineage>
        <taxon>Eukaryota</taxon>
        <taxon>Viridiplantae</taxon>
        <taxon>Streptophyta</taxon>
        <taxon>Embryophyta</taxon>
        <taxon>Tracheophyta</taxon>
        <taxon>Spermatophyta</taxon>
        <taxon>Magnoliopsida</taxon>
        <taxon>eudicotyledons</taxon>
        <taxon>Gunneridae</taxon>
        <taxon>Pentapetalae</taxon>
        <taxon>rosids</taxon>
        <taxon>malvids</taxon>
        <taxon>Malvales</taxon>
        <taxon>Malvaceae</taxon>
        <taxon>Malvoideae</taxon>
        <taxon>Hibiscus</taxon>
    </lineage>
</organism>
<protein>
    <recommendedName>
        <fullName evidence="3">Secreted protein</fullName>
    </recommendedName>
</protein>
<keyword evidence="2" id="KW-1185">Reference proteome</keyword>
<evidence type="ECO:0000313" key="1">
    <source>
        <dbReference type="EMBL" id="KAK8985849.1"/>
    </source>
</evidence>
<evidence type="ECO:0000313" key="2">
    <source>
        <dbReference type="Proteomes" id="UP001396334"/>
    </source>
</evidence>
<dbReference type="EMBL" id="JBBPBN010000067">
    <property type="protein sequence ID" value="KAK8985849.1"/>
    <property type="molecule type" value="Genomic_DNA"/>
</dbReference>
<comment type="caution">
    <text evidence="1">The sequence shown here is derived from an EMBL/GenBank/DDBJ whole genome shotgun (WGS) entry which is preliminary data.</text>
</comment>
<dbReference type="Proteomes" id="UP001396334">
    <property type="component" value="Unassembled WGS sequence"/>
</dbReference>